<evidence type="ECO:0000313" key="2">
    <source>
        <dbReference type="EMBL" id="KAF2660419.1"/>
    </source>
</evidence>
<keyword evidence="3" id="KW-1185">Reference proteome</keyword>
<proteinExistence type="predicted"/>
<reference evidence="2" key="1">
    <citation type="journal article" date="2020" name="Stud. Mycol.">
        <title>101 Dothideomycetes genomes: a test case for predicting lifestyles and emergence of pathogens.</title>
        <authorList>
            <person name="Haridas S."/>
            <person name="Albert R."/>
            <person name="Binder M."/>
            <person name="Bloem J."/>
            <person name="Labutti K."/>
            <person name="Salamov A."/>
            <person name="Andreopoulos B."/>
            <person name="Baker S."/>
            <person name="Barry K."/>
            <person name="Bills G."/>
            <person name="Bluhm B."/>
            <person name="Cannon C."/>
            <person name="Castanera R."/>
            <person name="Culley D."/>
            <person name="Daum C."/>
            <person name="Ezra D."/>
            <person name="Gonzalez J."/>
            <person name="Henrissat B."/>
            <person name="Kuo A."/>
            <person name="Liang C."/>
            <person name="Lipzen A."/>
            <person name="Lutzoni F."/>
            <person name="Magnuson J."/>
            <person name="Mondo S."/>
            <person name="Nolan M."/>
            <person name="Ohm R."/>
            <person name="Pangilinan J."/>
            <person name="Park H.-J."/>
            <person name="Ramirez L."/>
            <person name="Alfaro M."/>
            <person name="Sun H."/>
            <person name="Tritt A."/>
            <person name="Yoshinaga Y."/>
            <person name="Zwiers L.-H."/>
            <person name="Turgeon B."/>
            <person name="Goodwin S."/>
            <person name="Spatafora J."/>
            <person name="Crous P."/>
            <person name="Grigoriev I."/>
        </authorList>
    </citation>
    <scope>NUCLEOTIDE SEQUENCE</scope>
    <source>
        <strain evidence="2">CBS 122681</strain>
    </source>
</reference>
<dbReference type="AlphaFoldDB" id="A0A6A6TK59"/>
<accession>A0A6A6TK59</accession>
<feature type="region of interest" description="Disordered" evidence="1">
    <location>
        <begin position="58"/>
        <end position="98"/>
    </location>
</feature>
<feature type="compositionally biased region" description="Polar residues" evidence="1">
    <location>
        <begin position="58"/>
        <end position="90"/>
    </location>
</feature>
<dbReference type="Proteomes" id="UP000799324">
    <property type="component" value="Unassembled WGS sequence"/>
</dbReference>
<organism evidence="2 3">
    <name type="scientific">Lophiostoma macrostomum CBS 122681</name>
    <dbReference type="NCBI Taxonomy" id="1314788"/>
    <lineage>
        <taxon>Eukaryota</taxon>
        <taxon>Fungi</taxon>
        <taxon>Dikarya</taxon>
        <taxon>Ascomycota</taxon>
        <taxon>Pezizomycotina</taxon>
        <taxon>Dothideomycetes</taxon>
        <taxon>Pleosporomycetidae</taxon>
        <taxon>Pleosporales</taxon>
        <taxon>Lophiostomataceae</taxon>
        <taxon>Lophiostoma</taxon>
    </lineage>
</organism>
<evidence type="ECO:0000313" key="3">
    <source>
        <dbReference type="Proteomes" id="UP000799324"/>
    </source>
</evidence>
<evidence type="ECO:0000256" key="1">
    <source>
        <dbReference type="SAM" id="MobiDB-lite"/>
    </source>
</evidence>
<protein>
    <submittedName>
        <fullName evidence="2">Uncharacterized protein</fullName>
    </submittedName>
</protein>
<gene>
    <name evidence="2" type="ORF">K491DRAFT_81366</name>
</gene>
<dbReference type="EMBL" id="MU004300">
    <property type="protein sequence ID" value="KAF2660419.1"/>
    <property type="molecule type" value="Genomic_DNA"/>
</dbReference>
<name>A0A6A6TK59_9PLEO</name>
<sequence length="202" mass="21886">MRDRRVRVLGAWTWILDSGGRTVRRKIEYGEGEEYKNGAHLQVLGSLQYILSNSNSNSFYQPSSNPANNLPTTPNHSQPNKPAAQNNFHHTSPRHPPTMRITTLPTTLSTLLTLALSISVSASPATPLSVRQGTCDLTTAEYCPDNLAGCKAFVSITAPHHPPCSKLRVLCSASADKALRCSATISTTFRLVVRGGRAAVFS</sequence>